<reference evidence="6 7" key="1">
    <citation type="submission" date="2021-01" db="EMBL/GenBank/DDBJ databases">
        <title>Genome sequence of Shewanella schlegeliana JCM 11561.</title>
        <authorList>
            <person name="Zhang H."/>
            <person name="Li C."/>
        </authorList>
    </citation>
    <scope>NUCLEOTIDE SEQUENCE [LARGE SCALE GENOMIC DNA]</scope>
    <source>
        <strain evidence="6 7">JCM 11561</strain>
    </source>
</reference>
<comment type="caution">
    <text evidence="6">The sequence shown here is derived from an EMBL/GenBank/DDBJ whole genome shotgun (WGS) entry which is preliminary data.</text>
</comment>
<dbReference type="PROSITE" id="PS51736">
    <property type="entry name" value="RECOMBINASES_3"/>
    <property type="match status" value="1"/>
</dbReference>
<evidence type="ECO:0000256" key="2">
    <source>
        <dbReference type="ARBA" id="ARBA00023125"/>
    </source>
</evidence>
<dbReference type="EMBL" id="JAESVD010000004">
    <property type="protein sequence ID" value="MBL4913233.1"/>
    <property type="molecule type" value="Genomic_DNA"/>
</dbReference>
<keyword evidence="7" id="KW-1185">Reference proteome</keyword>
<dbReference type="Proteomes" id="UP000604898">
    <property type="component" value="Unassembled WGS sequence"/>
</dbReference>
<dbReference type="RefSeq" id="WP_202721505.1">
    <property type="nucleotide sequence ID" value="NZ_BPEX01000003.1"/>
</dbReference>
<dbReference type="PANTHER" id="PTHR30461:SF2">
    <property type="entry name" value="SERINE RECOMBINASE PINE-RELATED"/>
    <property type="match status" value="1"/>
</dbReference>
<evidence type="ECO:0000256" key="3">
    <source>
        <dbReference type="ARBA" id="ARBA00023172"/>
    </source>
</evidence>
<dbReference type="InterPro" id="IPR006118">
    <property type="entry name" value="Recombinase_CS"/>
</dbReference>
<evidence type="ECO:0000259" key="5">
    <source>
        <dbReference type="PROSITE" id="PS51736"/>
    </source>
</evidence>
<keyword evidence="1" id="KW-0229">DNA integration</keyword>
<proteinExistence type="predicted"/>
<feature type="domain" description="Resolvase/invertase-type recombinase catalytic" evidence="5">
    <location>
        <begin position="2"/>
        <end position="143"/>
    </location>
</feature>
<dbReference type="SMART" id="SM00857">
    <property type="entry name" value="Resolvase"/>
    <property type="match status" value="1"/>
</dbReference>
<organism evidence="6 7">
    <name type="scientific">Shewanella schlegeliana</name>
    <dbReference type="NCBI Taxonomy" id="190308"/>
    <lineage>
        <taxon>Bacteria</taxon>
        <taxon>Pseudomonadati</taxon>
        <taxon>Pseudomonadota</taxon>
        <taxon>Gammaproteobacteria</taxon>
        <taxon>Alteromonadales</taxon>
        <taxon>Shewanellaceae</taxon>
        <taxon>Shewanella</taxon>
    </lineage>
</organism>
<gene>
    <name evidence="6" type="ORF">JMA39_08770</name>
</gene>
<dbReference type="PANTHER" id="PTHR30461">
    <property type="entry name" value="DNA-INVERTASE FROM LAMBDOID PROPHAGE"/>
    <property type="match status" value="1"/>
</dbReference>
<dbReference type="CDD" id="cd03768">
    <property type="entry name" value="SR_ResInv"/>
    <property type="match status" value="1"/>
</dbReference>
<protein>
    <submittedName>
        <fullName evidence="6">Recombinase family protein</fullName>
    </submittedName>
</protein>
<evidence type="ECO:0000313" key="7">
    <source>
        <dbReference type="Proteomes" id="UP000604898"/>
    </source>
</evidence>
<feature type="active site" description="O-(5'-phospho-DNA)-serine intermediate" evidence="4">
    <location>
        <position position="10"/>
    </location>
</feature>
<evidence type="ECO:0000256" key="1">
    <source>
        <dbReference type="ARBA" id="ARBA00022908"/>
    </source>
</evidence>
<dbReference type="PROSITE" id="PS00397">
    <property type="entry name" value="RECOMBINASES_1"/>
    <property type="match status" value="1"/>
</dbReference>
<keyword evidence="2" id="KW-0238">DNA-binding</keyword>
<dbReference type="Gene3D" id="3.40.50.1390">
    <property type="entry name" value="Resolvase, N-terminal catalytic domain"/>
    <property type="match status" value="1"/>
</dbReference>
<dbReference type="InterPro" id="IPR036162">
    <property type="entry name" value="Resolvase-like_N_sf"/>
</dbReference>
<dbReference type="Pfam" id="PF00239">
    <property type="entry name" value="Resolvase"/>
    <property type="match status" value="1"/>
</dbReference>
<keyword evidence="3" id="KW-0233">DNA recombination</keyword>
<sequence>MRTFAYCRVSTVEQNAETQAHQLKERVADLLDTRIISESISGGVAAMARPAFKELVDHKLEAGDRLVVLKLDRLGRDAIDVLQTIKMLTEKGVSVQSLDLPVSDLSTPEGKLMLSLMTAFAEFEKSRIIERTQEGLARAKAEGKTLGRPVAKGTTQSVLKARADGLSQAKAAQVLGLSLATIKRHWNKELQAL</sequence>
<accession>A0ABS1SXF2</accession>
<dbReference type="PROSITE" id="PS00398">
    <property type="entry name" value="RECOMBINASES_2"/>
    <property type="match status" value="1"/>
</dbReference>
<evidence type="ECO:0000256" key="4">
    <source>
        <dbReference type="PROSITE-ProRule" id="PRU10137"/>
    </source>
</evidence>
<dbReference type="SUPFAM" id="SSF53041">
    <property type="entry name" value="Resolvase-like"/>
    <property type="match status" value="1"/>
</dbReference>
<evidence type="ECO:0000313" key="6">
    <source>
        <dbReference type="EMBL" id="MBL4913233.1"/>
    </source>
</evidence>
<name>A0ABS1SXF2_9GAMM</name>
<dbReference type="InterPro" id="IPR006119">
    <property type="entry name" value="Resolv_N"/>
</dbReference>
<dbReference type="InterPro" id="IPR050639">
    <property type="entry name" value="SSR_resolvase"/>
</dbReference>